<dbReference type="EMBL" id="JAUSWN010000005">
    <property type="protein sequence ID" value="MDQ0479055.1"/>
    <property type="molecule type" value="Genomic_DNA"/>
</dbReference>
<keyword evidence="1" id="KW-0472">Membrane</keyword>
<gene>
    <name evidence="2" type="ORF">QOZ93_000784</name>
</gene>
<comment type="caution">
    <text evidence="2">The sequence shown here is derived from an EMBL/GenBank/DDBJ whole genome shotgun (WGS) entry which is preliminary data.</text>
</comment>
<keyword evidence="3" id="KW-1185">Reference proteome</keyword>
<feature type="transmembrane region" description="Helical" evidence="1">
    <location>
        <begin position="473"/>
        <end position="498"/>
    </location>
</feature>
<evidence type="ECO:0000313" key="3">
    <source>
        <dbReference type="Proteomes" id="UP001224418"/>
    </source>
</evidence>
<feature type="transmembrane region" description="Helical" evidence="1">
    <location>
        <begin position="439"/>
        <end position="461"/>
    </location>
</feature>
<evidence type="ECO:0000313" key="2">
    <source>
        <dbReference type="EMBL" id="MDQ0479055.1"/>
    </source>
</evidence>
<feature type="transmembrane region" description="Helical" evidence="1">
    <location>
        <begin position="505"/>
        <end position="529"/>
    </location>
</feature>
<keyword evidence="1" id="KW-0812">Transmembrane</keyword>
<organism evidence="2 3">
    <name type="scientific">Hathewaya limosa</name>
    <name type="common">Clostridium limosum</name>
    <dbReference type="NCBI Taxonomy" id="1536"/>
    <lineage>
        <taxon>Bacteria</taxon>
        <taxon>Bacillati</taxon>
        <taxon>Bacillota</taxon>
        <taxon>Clostridia</taxon>
        <taxon>Eubacteriales</taxon>
        <taxon>Clostridiaceae</taxon>
        <taxon>Hathewaya</taxon>
    </lineage>
</organism>
<protein>
    <submittedName>
        <fullName evidence="2">Uncharacterized protein</fullName>
    </submittedName>
</protein>
<dbReference type="RefSeq" id="WP_307355170.1">
    <property type="nucleotide sequence ID" value="NZ_BAAACJ010000009.1"/>
</dbReference>
<feature type="transmembrane region" description="Helical" evidence="1">
    <location>
        <begin position="12"/>
        <end position="31"/>
    </location>
</feature>
<reference evidence="2 3" key="1">
    <citation type="submission" date="2023-07" db="EMBL/GenBank/DDBJ databases">
        <title>Genomic Encyclopedia of Type Strains, Phase IV (KMG-IV): sequencing the most valuable type-strain genomes for metagenomic binning, comparative biology and taxonomic classification.</title>
        <authorList>
            <person name="Goeker M."/>
        </authorList>
    </citation>
    <scope>NUCLEOTIDE SEQUENCE [LARGE SCALE GENOMIC DNA]</scope>
    <source>
        <strain evidence="2 3">DSM 1400</strain>
    </source>
</reference>
<keyword evidence="1" id="KW-1133">Transmembrane helix</keyword>
<accession>A0ABU0JPQ9</accession>
<proteinExistence type="predicted"/>
<dbReference type="Proteomes" id="UP001224418">
    <property type="component" value="Unassembled WGS sequence"/>
</dbReference>
<name>A0ABU0JPQ9_HATLI</name>
<evidence type="ECO:0000256" key="1">
    <source>
        <dbReference type="SAM" id="Phobius"/>
    </source>
</evidence>
<sequence length="530" mass="61092">MKKIKRNRKRNISLVLTILFLFLIINIFNYITNFNFYKAAPSKKWSKSRALGEIKATSNSKIVPVGKNYIIAANNDKSIKLLKVNNRGDILEKCKLDIDTEILNSLDILTLKDNKVYIQWSSIRLEGLKVNGAVLDDKFNVLSKNNEKMMKDTSRLDEKLMLFAYKDKIEVKDINMGKINTLKVNDPDFVRGIKLKENEYCIVYRDKEKNLIKVMYKDGNFQKPVKICTLVELSGEILKNITFGTDLNQGYLIIEKQNKQGIKSELISFNLNDKKEELYSTLKLKGVSNIGEVVFNKVKDNKAYFLAVGDRRIGVKKTFNDVFEFYIQNNQPVLGDFISRSPELVAFEGAVDDIVIYSEYDPDKGEYSLRFTSSNEEFKKENNRPKNKERKQALLETIEIAIYGIAYTFILGLKWILPDVLILTVLSFIQDKLSKKGKVITFTILAFIIAAFKSMNIYQIVYTNPIAYLPKALSYSFIGMGISILISIICYIYAYLFYKEDMDSMYVMIFSPFLVLDSILTFILFAQYLL</sequence>
<feature type="transmembrane region" description="Helical" evidence="1">
    <location>
        <begin position="400"/>
        <end position="427"/>
    </location>
</feature>